<name>A0A2N1J1I1_9BACT</name>
<evidence type="ECO:0000313" key="5">
    <source>
        <dbReference type="Proteomes" id="UP000233248"/>
    </source>
</evidence>
<gene>
    <name evidence="4" type="ORF">CP960_09405</name>
</gene>
<organism evidence="4 5">
    <name type="scientific">Malaciobacter halophilus</name>
    <dbReference type="NCBI Taxonomy" id="197482"/>
    <lineage>
        <taxon>Bacteria</taxon>
        <taxon>Pseudomonadati</taxon>
        <taxon>Campylobacterota</taxon>
        <taxon>Epsilonproteobacteria</taxon>
        <taxon>Campylobacterales</taxon>
        <taxon>Arcobacteraceae</taxon>
        <taxon>Malaciobacter</taxon>
    </lineage>
</organism>
<feature type="repeat" description="ANK" evidence="3">
    <location>
        <begin position="767"/>
        <end position="799"/>
    </location>
</feature>
<dbReference type="KEGG" id="ahs:AHALO_1813"/>
<keyword evidence="1" id="KW-0677">Repeat</keyword>
<evidence type="ECO:0000256" key="3">
    <source>
        <dbReference type="PROSITE-ProRule" id="PRU00023"/>
    </source>
</evidence>
<dbReference type="Proteomes" id="UP000233248">
    <property type="component" value="Unassembled WGS sequence"/>
</dbReference>
<dbReference type="OrthoDB" id="5348263at2"/>
<dbReference type="Gene3D" id="1.25.40.20">
    <property type="entry name" value="Ankyrin repeat-containing domain"/>
    <property type="match status" value="4"/>
</dbReference>
<sequence>MSLFKKFFNFDSSPKDNDLIEAINSNNVSKVQKVLQIEDINKEDEDLKRPIDYALMYSSLDVAKYLIDNGAVLDDRIEGQSVICYLISKNASLQMLEYVYSLGASCELEYSKTPLETALEFAKDFATFEFVFKNFGTKTKEGARGLIHEIIDSKKLSLDLKVKVLTVLVKEYNFDINHHPSELPVATRTFNTKDIELLKELIKLGACINSIAEQLPNHLTQKEIKELSSYVLNNKLNKAEYIIGLLDFDSFKQYIESLDDIKDKQILIYISKSMMLHDKQRVQLAQIALQKGANINELNNDGHSVNAVYTYTAHFTIGTNITYLDFLLENGAKIEYNQYSAFFNVVKDNDVKCVKYLIKKGADVNFVNYFRNTVVNLLIHPNSNFKNVKERIAMFDILLENGLDINIPISHYQNAKTNDTEIIEAFADIADAKLIEHLITKFPSIKVNELAIEYVIKREDIPFDLKKRIIEKNPYVVFENMDYCEVREERFDSNILGVAIISKDEKLVNYILDTYSDIKGYSEAYSYIMKAVYYKFDIQTIKKLIKADPDLNREYYIFPNEPETQTVVSSLIRGYDNFEIDEDVKVELLQCLKDNGAIIDTYLNKVNKTKTHLDRVGILINQVVNRLKFEPKVLDFLLDNGVDPYKPVANLNESQMHSIINRFRLASDELCLQHLEYFESKGYKVDLEHKNSFDTDIFLGACMMNRPKVLKWLINKGANIDVIGGFDNSPALHKAISNYNDNDNIARAETVKVLVQAGCDIEQVDVEQFTPLMSAANYGCFEALKVLLDLNANANFVNEEGQTAAHRAILGQETYDDEENSQLVRSKMLAALKDAGANLDMGSNDIVPVLHLSILENKREIFDVLLKLQLDINAKDMNGRTAIMIAIAYGEMYYVNRLMSNKEVDLNVIDSNNESIHFSAVMRSDNNSEKMLKFFLQNGIELTSGRDGLSLLHVVGYYANIYVFDIVKELFEDINIKDSQGFTPLMWACYSNLDIEEEKRIEVIKLFLENGANINERLDNGMNALALSVLAGFANVANTLIENNCDVQVALNSLNSLEGVSTEALQYLKSRL</sequence>
<evidence type="ECO:0000256" key="1">
    <source>
        <dbReference type="ARBA" id="ARBA00022737"/>
    </source>
</evidence>
<reference evidence="4 5" key="1">
    <citation type="submission" date="2017-09" db="EMBL/GenBank/DDBJ databases">
        <title>Genomics of the genus Arcobacter.</title>
        <authorList>
            <person name="Perez-Cataluna A."/>
            <person name="Figueras M.J."/>
            <person name="Salas-Masso N."/>
        </authorList>
    </citation>
    <scope>NUCLEOTIDE SEQUENCE [LARGE SCALE GENOMIC DNA]</scope>
    <source>
        <strain evidence="4 5">DSM 18005</strain>
    </source>
</reference>
<dbReference type="SMART" id="SM00248">
    <property type="entry name" value="ANK"/>
    <property type="match status" value="18"/>
</dbReference>
<dbReference type="PANTHER" id="PTHR24198:SF165">
    <property type="entry name" value="ANKYRIN REPEAT-CONTAINING PROTEIN-RELATED"/>
    <property type="match status" value="1"/>
</dbReference>
<protein>
    <recommendedName>
        <fullName evidence="6">Ankyrin repeat domain-containing protein</fullName>
    </recommendedName>
</protein>
<dbReference type="Pfam" id="PF00023">
    <property type="entry name" value="Ank"/>
    <property type="match status" value="1"/>
</dbReference>
<keyword evidence="5" id="KW-1185">Reference proteome</keyword>
<feature type="repeat" description="ANK" evidence="3">
    <location>
        <begin position="980"/>
        <end position="1019"/>
    </location>
</feature>
<dbReference type="PROSITE" id="PS50088">
    <property type="entry name" value="ANK_REPEAT"/>
    <property type="match status" value="2"/>
</dbReference>
<comment type="caution">
    <text evidence="4">The sequence shown here is derived from an EMBL/GenBank/DDBJ whole genome shotgun (WGS) entry which is preliminary data.</text>
</comment>
<dbReference type="PANTHER" id="PTHR24198">
    <property type="entry name" value="ANKYRIN REPEAT AND PROTEIN KINASE DOMAIN-CONTAINING PROTEIN"/>
    <property type="match status" value="1"/>
</dbReference>
<dbReference type="RefSeq" id="WP_101185161.1">
    <property type="nucleotide sequence ID" value="NZ_CP031218.1"/>
</dbReference>
<evidence type="ECO:0000256" key="2">
    <source>
        <dbReference type="ARBA" id="ARBA00023043"/>
    </source>
</evidence>
<dbReference type="EMBL" id="NXIF01000035">
    <property type="protein sequence ID" value="PKI80415.1"/>
    <property type="molecule type" value="Genomic_DNA"/>
</dbReference>
<dbReference type="SUPFAM" id="SSF48403">
    <property type="entry name" value="Ankyrin repeat"/>
    <property type="match status" value="2"/>
</dbReference>
<dbReference type="AlphaFoldDB" id="A0A2N1J1I1"/>
<accession>A0A2N1J1I1</accession>
<dbReference type="InterPro" id="IPR036770">
    <property type="entry name" value="Ankyrin_rpt-contain_sf"/>
</dbReference>
<proteinExistence type="predicted"/>
<evidence type="ECO:0008006" key="6">
    <source>
        <dbReference type="Google" id="ProtNLM"/>
    </source>
</evidence>
<keyword evidence="2 3" id="KW-0040">ANK repeat</keyword>
<evidence type="ECO:0000313" key="4">
    <source>
        <dbReference type="EMBL" id="PKI80415.1"/>
    </source>
</evidence>
<dbReference type="InterPro" id="IPR002110">
    <property type="entry name" value="Ankyrin_rpt"/>
</dbReference>
<dbReference type="Pfam" id="PF12796">
    <property type="entry name" value="Ank_2"/>
    <property type="match status" value="3"/>
</dbReference>